<keyword evidence="1" id="KW-0732">Signal</keyword>
<feature type="chain" id="PRO_5018072096" description="Ig-like domain-containing protein" evidence="1">
    <location>
        <begin position="17"/>
        <end position="208"/>
    </location>
</feature>
<name>A0A3N4I3K7_ASCIM</name>
<dbReference type="EMBL" id="ML119685">
    <property type="protein sequence ID" value="RPA80693.1"/>
    <property type="molecule type" value="Genomic_DNA"/>
</dbReference>
<evidence type="ECO:0000313" key="3">
    <source>
        <dbReference type="Proteomes" id="UP000275078"/>
    </source>
</evidence>
<dbReference type="AlphaFoldDB" id="A0A3N4I3K7"/>
<keyword evidence="3" id="KW-1185">Reference proteome</keyword>
<reference evidence="2 3" key="1">
    <citation type="journal article" date="2018" name="Nat. Ecol. Evol.">
        <title>Pezizomycetes genomes reveal the molecular basis of ectomycorrhizal truffle lifestyle.</title>
        <authorList>
            <person name="Murat C."/>
            <person name="Payen T."/>
            <person name="Noel B."/>
            <person name="Kuo A."/>
            <person name="Morin E."/>
            <person name="Chen J."/>
            <person name="Kohler A."/>
            <person name="Krizsan K."/>
            <person name="Balestrini R."/>
            <person name="Da Silva C."/>
            <person name="Montanini B."/>
            <person name="Hainaut M."/>
            <person name="Levati E."/>
            <person name="Barry K.W."/>
            <person name="Belfiori B."/>
            <person name="Cichocki N."/>
            <person name="Clum A."/>
            <person name="Dockter R.B."/>
            <person name="Fauchery L."/>
            <person name="Guy J."/>
            <person name="Iotti M."/>
            <person name="Le Tacon F."/>
            <person name="Lindquist E.A."/>
            <person name="Lipzen A."/>
            <person name="Malagnac F."/>
            <person name="Mello A."/>
            <person name="Molinier V."/>
            <person name="Miyauchi S."/>
            <person name="Poulain J."/>
            <person name="Riccioni C."/>
            <person name="Rubini A."/>
            <person name="Sitrit Y."/>
            <person name="Splivallo R."/>
            <person name="Traeger S."/>
            <person name="Wang M."/>
            <person name="Zifcakova L."/>
            <person name="Wipf D."/>
            <person name="Zambonelli A."/>
            <person name="Paolocci F."/>
            <person name="Nowrousian M."/>
            <person name="Ottonello S."/>
            <person name="Baldrian P."/>
            <person name="Spatafora J.W."/>
            <person name="Henrissat B."/>
            <person name="Nagy L.G."/>
            <person name="Aury J.M."/>
            <person name="Wincker P."/>
            <person name="Grigoriev I.V."/>
            <person name="Bonfante P."/>
            <person name="Martin F.M."/>
        </authorList>
    </citation>
    <scope>NUCLEOTIDE SEQUENCE [LARGE SCALE GENOMIC DNA]</scope>
    <source>
        <strain evidence="2 3">RN42</strain>
    </source>
</reference>
<gene>
    <name evidence="2" type="ORF">BJ508DRAFT_327031</name>
</gene>
<organism evidence="2 3">
    <name type="scientific">Ascobolus immersus RN42</name>
    <dbReference type="NCBI Taxonomy" id="1160509"/>
    <lineage>
        <taxon>Eukaryota</taxon>
        <taxon>Fungi</taxon>
        <taxon>Dikarya</taxon>
        <taxon>Ascomycota</taxon>
        <taxon>Pezizomycotina</taxon>
        <taxon>Pezizomycetes</taxon>
        <taxon>Pezizales</taxon>
        <taxon>Ascobolaceae</taxon>
        <taxon>Ascobolus</taxon>
    </lineage>
</organism>
<accession>A0A3N4I3K7</accession>
<evidence type="ECO:0008006" key="4">
    <source>
        <dbReference type="Google" id="ProtNLM"/>
    </source>
</evidence>
<evidence type="ECO:0000256" key="1">
    <source>
        <dbReference type="SAM" id="SignalP"/>
    </source>
</evidence>
<dbReference type="Proteomes" id="UP000275078">
    <property type="component" value="Unassembled WGS sequence"/>
</dbReference>
<feature type="signal peptide" evidence="1">
    <location>
        <begin position="1"/>
        <end position="16"/>
    </location>
</feature>
<proteinExistence type="predicted"/>
<sequence length="208" mass="23082">MTPLLLVLCFLLNSVCDLFQKDLQIPESLLLSPSSNDSLHLESLNLESLHLESPLGESNDEWPGGFITSQSDELDEGTGDDYLICIGSNPDLPQWGEQTTEDFYHALQEQEIDYKVQYRQQAPESGCIWIKTEPGATSIEQITALPGVESVEKGKPFCITPAAGLGAEDRLICRLMDGRWIPFTNRPLIPKGSTPFTLVNGRWTSKTL</sequence>
<evidence type="ECO:0000313" key="2">
    <source>
        <dbReference type="EMBL" id="RPA80693.1"/>
    </source>
</evidence>
<protein>
    <recommendedName>
        <fullName evidence="4">Ig-like domain-containing protein</fullName>
    </recommendedName>
</protein>